<name>A0A7W3SV51_9BACL</name>
<comment type="caution">
    <text evidence="2">The sequence shown here is derived from an EMBL/GenBank/DDBJ whole genome shotgun (WGS) entry which is preliminary data.</text>
</comment>
<dbReference type="RefSeq" id="WP_220482757.1">
    <property type="nucleotide sequence ID" value="NZ_JACJIP010000019.1"/>
</dbReference>
<dbReference type="CDD" id="cd00093">
    <property type="entry name" value="HTH_XRE"/>
    <property type="match status" value="1"/>
</dbReference>
<dbReference type="EMBL" id="JACJIP010000019">
    <property type="protein sequence ID" value="MBA9086543.1"/>
    <property type="molecule type" value="Genomic_DNA"/>
</dbReference>
<dbReference type="SUPFAM" id="SSF47413">
    <property type="entry name" value="lambda repressor-like DNA-binding domains"/>
    <property type="match status" value="1"/>
</dbReference>
<evidence type="ECO:0000313" key="3">
    <source>
        <dbReference type="Proteomes" id="UP000567067"/>
    </source>
</evidence>
<organism evidence="2 3">
    <name type="scientific">Fontibacillus solani</name>
    <dbReference type="NCBI Taxonomy" id="1572857"/>
    <lineage>
        <taxon>Bacteria</taxon>
        <taxon>Bacillati</taxon>
        <taxon>Bacillota</taxon>
        <taxon>Bacilli</taxon>
        <taxon>Bacillales</taxon>
        <taxon>Paenibacillaceae</taxon>
        <taxon>Fontibacillus</taxon>
    </lineage>
</organism>
<protein>
    <submittedName>
        <fullName evidence="2">Transcriptional regulator with XRE-family HTH domain</fullName>
    </submittedName>
</protein>
<dbReference type="GO" id="GO:0003677">
    <property type="term" value="F:DNA binding"/>
    <property type="evidence" value="ECO:0007669"/>
    <property type="project" value="InterPro"/>
</dbReference>
<proteinExistence type="predicted"/>
<sequence length="174" mass="20250">MTTFYNSDEKLSVPSWNEIKPGVLLKTCRLRAGLTQEQLAEKMHRSRSCISKIENDKTQVNIVTFFTWIENTNAFDVLYETILRNQYGVVLQMNVTITKIEMPTNEDWGIVQINNLNNTYFRFDFLDGKPVLDKNFFADAVQNSNEKQRILGSDLYQAIQTALEFYFINRKGVD</sequence>
<dbReference type="SMART" id="SM00530">
    <property type="entry name" value="HTH_XRE"/>
    <property type="match status" value="1"/>
</dbReference>
<dbReference type="InterPro" id="IPR010982">
    <property type="entry name" value="Lambda_DNA-bd_dom_sf"/>
</dbReference>
<dbReference type="InterPro" id="IPR001387">
    <property type="entry name" value="Cro/C1-type_HTH"/>
</dbReference>
<dbReference type="Proteomes" id="UP000567067">
    <property type="component" value="Unassembled WGS sequence"/>
</dbReference>
<accession>A0A7W3SV51</accession>
<feature type="domain" description="HTH cro/C1-type" evidence="1">
    <location>
        <begin position="25"/>
        <end position="62"/>
    </location>
</feature>
<reference evidence="2 3" key="1">
    <citation type="submission" date="2020-08" db="EMBL/GenBank/DDBJ databases">
        <title>Genomic Encyclopedia of Type Strains, Phase III (KMG-III): the genomes of soil and plant-associated and newly described type strains.</title>
        <authorList>
            <person name="Whitman W."/>
        </authorList>
    </citation>
    <scope>NUCLEOTIDE SEQUENCE [LARGE SCALE GENOMIC DNA]</scope>
    <source>
        <strain evidence="2 3">CECT 8693</strain>
    </source>
</reference>
<dbReference type="Pfam" id="PF13560">
    <property type="entry name" value="HTH_31"/>
    <property type="match status" value="1"/>
</dbReference>
<dbReference type="AlphaFoldDB" id="A0A7W3SV51"/>
<evidence type="ECO:0000313" key="2">
    <source>
        <dbReference type="EMBL" id="MBA9086543.1"/>
    </source>
</evidence>
<dbReference type="Gene3D" id="1.10.260.40">
    <property type="entry name" value="lambda repressor-like DNA-binding domains"/>
    <property type="match status" value="1"/>
</dbReference>
<dbReference type="PROSITE" id="PS50943">
    <property type="entry name" value="HTH_CROC1"/>
    <property type="match status" value="1"/>
</dbReference>
<gene>
    <name evidence="2" type="ORF">FHR92_003021</name>
</gene>
<keyword evidence="3" id="KW-1185">Reference proteome</keyword>
<evidence type="ECO:0000259" key="1">
    <source>
        <dbReference type="PROSITE" id="PS50943"/>
    </source>
</evidence>